<dbReference type="Proteomes" id="UP001317532">
    <property type="component" value="Chromosome"/>
</dbReference>
<sequence>MIDAGRIFGRDVEAVVGYLPHLIGAVIILAVGSLLAWLISRAVAAVLTRLGLDRRVADTGFRENLVRVGLRERPARLVARLVLLIVWLATLVQVVDALELTPLSAALRSLLDYTPHLVVAVAIVLVGIIAGDALARATTATLARTGILYPTIAGTLMRAIVTTVAALMALQQLTIESSFLFDVLLLLLGAAALSAAIASGYGARTFFENVVASRYVEENFKI</sequence>
<organism evidence="2 3">
    <name type="scientific">Vulcanimicrobium alpinum</name>
    <dbReference type="NCBI Taxonomy" id="3016050"/>
    <lineage>
        <taxon>Bacteria</taxon>
        <taxon>Bacillati</taxon>
        <taxon>Vulcanimicrobiota</taxon>
        <taxon>Vulcanimicrobiia</taxon>
        <taxon>Vulcanimicrobiales</taxon>
        <taxon>Vulcanimicrobiaceae</taxon>
        <taxon>Vulcanimicrobium</taxon>
    </lineage>
</organism>
<dbReference type="Pfam" id="PF05552">
    <property type="entry name" value="MS_channel_1st_1"/>
    <property type="match status" value="2"/>
</dbReference>
<evidence type="ECO:0008006" key="4">
    <source>
        <dbReference type="Google" id="ProtNLM"/>
    </source>
</evidence>
<feature type="transmembrane region" description="Helical" evidence="1">
    <location>
        <begin position="179"/>
        <end position="198"/>
    </location>
</feature>
<dbReference type="AlphaFoldDB" id="A0AAN1XYX4"/>
<accession>A0AAN1XYX4</accession>
<protein>
    <recommendedName>
        <fullName evidence="4">Mechanosensitive ion channel</fullName>
    </recommendedName>
</protein>
<evidence type="ECO:0000256" key="1">
    <source>
        <dbReference type="SAM" id="Phobius"/>
    </source>
</evidence>
<feature type="transmembrane region" description="Helical" evidence="1">
    <location>
        <begin position="115"/>
        <end position="135"/>
    </location>
</feature>
<feature type="transmembrane region" description="Helical" evidence="1">
    <location>
        <begin position="18"/>
        <end position="39"/>
    </location>
</feature>
<dbReference type="InterPro" id="IPR008910">
    <property type="entry name" value="MSC_TM_helix"/>
</dbReference>
<dbReference type="KEGG" id="vab:WPS_32280"/>
<keyword evidence="1" id="KW-0472">Membrane</keyword>
<proteinExistence type="predicted"/>
<evidence type="ECO:0000313" key="2">
    <source>
        <dbReference type="EMBL" id="BDE07952.1"/>
    </source>
</evidence>
<dbReference type="EMBL" id="AP025523">
    <property type="protein sequence ID" value="BDE07952.1"/>
    <property type="molecule type" value="Genomic_DNA"/>
</dbReference>
<feature type="transmembrane region" description="Helical" evidence="1">
    <location>
        <begin position="77"/>
        <end position="95"/>
    </location>
</feature>
<keyword evidence="1" id="KW-0812">Transmembrane</keyword>
<dbReference type="Gene3D" id="1.10.287.1260">
    <property type="match status" value="1"/>
</dbReference>
<gene>
    <name evidence="2" type="ORF">WPS_32280</name>
</gene>
<dbReference type="RefSeq" id="WP_317995512.1">
    <property type="nucleotide sequence ID" value="NZ_AP025523.1"/>
</dbReference>
<keyword evidence="1" id="KW-1133">Transmembrane helix</keyword>
<name>A0AAN1XYX4_UNVUL</name>
<evidence type="ECO:0000313" key="3">
    <source>
        <dbReference type="Proteomes" id="UP001317532"/>
    </source>
</evidence>
<reference evidence="2 3" key="1">
    <citation type="journal article" date="2022" name="ISME Commun">
        <title>Vulcanimicrobium alpinus gen. nov. sp. nov., the first cultivated representative of the candidate phylum 'Eremiobacterota', is a metabolically versatile aerobic anoxygenic phototroph.</title>
        <authorList>
            <person name="Yabe S."/>
            <person name="Muto K."/>
            <person name="Abe K."/>
            <person name="Yokota A."/>
            <person name="Staudigel H."/>
            <person name="Tebo B.M."/>
        </authorList>
    </citation>
    <scope>NUCLEOTIDE SEQUENCE [LARGE SCALE GENOMIC DNA]</scope>
    <source>
        <strain evidence="2 3">WC8-2</strain>
    </source>
</reference>
<keyword evidence="3" id="KW-1185">Reference proteome</keyword>
<feature type="transmembrane region" description="Helical" evidence="1">
    <location>
        <begin position="147"/>
        <end position="173"/>
    </location>
</feature>